<feature type="coiled-coil region" evidence="1">
    <location>
        <begin position="36"/>
        <end position="88"/>
    </location>
</feature>
<sequence length="94" mass="11056">MENEKIFELIEKMYIDLKGSQEKMYADLKEGQGKICTELKSEISEVKKTVIRIENDHGKKLEALFDGYKQNSEKLNRIEDEVAKHKEVIIKRIK</sequence>
<evidence type="ECO:0000256" key="1">
    <source>
        <dbReference type="SAM" id="Coils"/>
    </source>
</evidence>
<dbReference type="EMBL" id="QMAU01000037">
    <property type="protein sequence ID" value="RXI55488.1"/>
    <property type="molecule type" value="Genomic_DNA"/>
</dbReference>
<accession>A0ABY0ESE6</accession>
<organism evidence="2 3">
    <name type="scientific">Clostridium tetani</name>
    <dbReference type="NCBI Taxonomy" id="1513"/>
    <lineage>
        <taxon>Bacteria</taxon>
        <taxon>Bacillati</taxon>
        <taxon>Bacillota</taxon>
        <taxon>Clostridia</taxon>
        <taxon>Eubacteriales</taxon>
        <taxon>Clostridiaceae</taxon>
        <taxon>Clostridium</taxon>
    </lineage>
</organism>
<keyword evidence="1" id="KW-0175">Coiled coil</keyword>
<evidence type="ECO:0000313" key="3">
    <source>
        <dbReference type="Proteomes" id="UP000290273"/>
    </source>
</evidence>
<evidence type="ECO:0000313" key="2">
    <source>
        <dbReference type="EMBL" id="RXI55488.1"/>
    </source>
</evidence>
<gene>
    <name evidence="2" type="ORF">DP131_08830</name>
</gene>
<comment type="caution">
    <text evidence="2">The sequence shown here is derived from an EMBL/GenBank/DDBJ whole genome shotgun (WGS) entry which is preliminary data.</text>
</comment>
<reference evidence="2 3" key="1">
    <citation type="submission" date="2018-06" db="EMBL/GenBank/DDBJ databases">
        <title>Genome conservation of Clostridium tetani.</title>
        <authorList>
            <person name="Bruggemann H."/>
            <person name="Popoff M.R."/>
        </authorList>
    </citation>
    <scope>NUCLEOTIDE SEQUENCE [LARGE SCALE GENOMIC DNA]</scope>
    <source>
        <strain evidence="2 3">63.05</strain>
    </source>
</reference>
<protein>
    <submittedName>
        <fullName evidence="2">Uncharacterized protein</fullName>
    </submittedName>
</protein>
<dbReference type="RefSeq" id="WP_052219503.1">
    <property type="nucleotide sequence ID" value="NZ_AP026804.1"/>
</dbReference>
<dbReference type="Proteomes" id="UP000290273">
    <property type="component" value="Unassembled WGS sequence"/>
</dbReference>
<proteinExistence type="predicted"/>
<name>A0ABY0ESE6_CLOTA</name>